<feature type="compositionally biased region" description="Low complexity" evidence="1">
    <location>
        <begin position="1"/>
        <end position="10"/>
    </location>
</feature>
<organism evidence="2 3">
    <name type="scientific">Perkinsus chesapeaki</name>
    <name type="common">Clam parasite</name>
    <name type="synonym">Perkinsus andrewsi</name>
    <dbReference type="NCBI Taxonomy" id="330153"/>
    <lineage>
        <taxon>Eukaryota</taxon>
        <taxon>Sar</taxon>
        <taxon>Alveolata</taxon>
        <taxon>Perkinsozoa</taxon>
        <taxon>Perkinsea</taxon>
        <taxon>Perkinsida</taxon>
        <taxon>Perkinsidae</taxon>
        <taxon>Perkinsus</taxon>
    </lineage>
</organism>
<evidence type="ECO:0000313" key="3">
    <source>
        <dbReference type="Proteomes" id="UP000591131"/>
    </source>
</evidence>
<feature type="compositionally biased region" description="Polar residues" evidence="1">
    <location>
        <begin position="18"/>
        <end position="32"/>
    </location>
</feature>
<feature type="compositionally biased region" description="Low complexity" evidence="1">
    <location>
        <begin position="69"/>
        <end position="84"/>
    </location>
</feature>
<feature type="region of interest" description="Disordered" evidence="1">
    <location>
        <begin position="69"/>
        <end position="126"/>
    </location>
</feature>
<evidence type="ECO:0008006" key="4">
    <source>
        <dbReference type="Google" id="ProtNLM"/>
    </source>
</evidence>
<accession>A0A7J6MW55</accession>
<dbReference type="AlphaFoldDB" id="A0A7J6MW55"/>
<sequence length="290" mass="31302">MDGRRPVAAAGGVGYRATQSPSFPAQVLSPQSQHRRIIHRGPPPPPPPGAASPNVSCYSQVAGHIVTKAASSSDTPTSSASSTPGGHQQNSGSCGEYGMGGRPGGHITQIRHQPSGVAAADRSTNDSVQSYHRMEHVTVRPRAQTRGGVPEHILENSAFQFNHMITGLDRSSLQNQTIREEDFTRGSIEMDPDLAAAVALSKLETRNGDKFYDEDPISIESLNRLTDRDNKAKIDQVCREFGWPQEQVAQAFRVRGTVDAAVEYILEKASTADSVDRASARSTANRHRVQ</sequence>
<gene>
    <name evidence="2" type="ORF">FOL47_007448</name>
</gene>
<dbReference type="EMBL" id="JAAPAO010000044">
    <property type="protein sequence ID" value="KAF4675676.1"/>
    <property type="molecule type" value="Genomic_DNA"/>
</dbReference>
<reference evidence="2 3" key="1">
    <citation type="submission" date="2020-04" db="EMBL/GenBank/DDBJ databases">
        <title>Perkinsus chesapeaki whole genome sequence.</title>
        <authorList>
            <person name="Bogema D.R."/>
        </authorList>
    </citation>
    <scope>NUCLEOTIDE SEQUENCE [LARGE SCALE GENOMIC DNA]</scope>
    <source>
        <strain evidence="2">ATCC PRA-425</strain>
    </source>
</reference>
<comment type="caution">
    <text evidence="2">The sequence shown here is derived from an EMBL/GenBank/DDBJ whole genome shotgun (WGS) entry which is preliminary data.</text>
</comment>
<dbReference type="Proteomes" id="UP000591131">
    <property type="component" value="Unassembled WGS sequence"/>
</dbReference>
<evidence type="ECO:0000313" key="2">
    <source>
        <dbReference type="EMBL" id="KAF4675676.1"/>
    </source>
</evidence>
<feature type="compositionally biased region" description="Pro residues" evidence="1">
    <location>
        <begin position="41"/>
        <end position="50"/>
    </location>
</feature>
<evidence type="ECO:0000256" key="1">
    <source>
        <dbReference type="SAM" id="MobiDB-lite"/>
    </source>
</evidence>
<keyword evidence="3" id="KW-1185">Reference proteome</keyword>
<protein>
    <recommendedName>
        <fullName evidence="4">UBA domain-containing protein</fullName>
    </recommendedName>
</protein>
<dbReference type="OrthoDB" id="10504365at2759"/>
<feature type="compositionally biased region" description="Gly residues" evidence="1">
    <location>
        <begin position="95"/>
        <end position="104"/>
    </location>
</feature>
<name>A0A7J6MW55_PERCH</name>
<proteinExistence type="predicted"/>
<feature type="region of interest" description="Disordered" evidence="1">
    <location>
        <begin position="1"/>
        <end position="56"/>
    </location>
</feature>